<protein>
    <recommendedName>
        <fullName evidence="4">Peptidase S33 tripeptidyl aminopeptidase-like C-terminal domain-containing protein</fullName>
    </recommendedName>
</protein>
<dbReference type="Gene3D" id="3.40.50.1820">
    <property type="entry name" value="alpha/beta hydrolase"/>
    <property type="match status" value="1"/>
</dbReference>
<name>A0AA88KE78_NAELO</name>
<dbReference type="InterPro" id="IPR029058">
    <property type="entry name" value="AB_hydrolase_fold"/>
</dbReference>
<feature type="transmembrane region" description="Helical" evidence="1">
    <location>
        <begin position="557"/>
        <end position="583"/>
    </location>
</feature>
<sequence length="598" mass="66293">MMMSVQGQFVSCPYFTEVYVNSTTKVLNDTLFPPMVRGLVNSINNYNEKANQTVRIDAECAVVPLSSNPEDENTPKINIFVKRVRFNPQQDAKKAVWILSGLSDPSIVEVTMQLVSKLLGQDFDLYTLDIRGNGRSSRIGCASAQAESPGSKDGIFISDSEWKACYQAFDSEYGANKELYSTKAAAIDVAKLIQQFNSKQETFVYGIGFGTLLVSRLMRYIELKNLNIVKGVVLDGVISTAGSLNYGGLLTVTDSDSIMNNVGLEFMNTFNGTQMWSNKYGKTDAVSFLKNTIQSVYLNGTCKAISNVLPLAEFKAMLGHLLQGAETRVFVPAILYRMNRCDEDLDVATILHVHSVIAARMKQYTQLSSLPMTSPVAFLNIIFSELFDPSVSELDLQLQYNETQIATPEAIRFASLYQTTGWKPYSLDTQYYNQTFTTTVPVLLINGALDAETPLWSAQNQNNGIKGPHNLVTIPFTGHFTAFDSTFVNGTIPCGLQIMLNFVNMATPDSATVDTSCVKNVYLNFSGNPIVNEMIMGVNDIYEDAYEAPEIEKVVNLYLFIGVEAGTVVLSIIIICCLIYYIVQLKGKEQEKYEDLDQ</sequence>
<dbReference type="AlphaFoldDB" id="A0AA88KE78"/>
<keyword evidence="1" id="KW-0472">Membrane</keyword>
<keyword evidence="1" id="KW-0812">Transmembrane</keyword>
<comment type="caution">
    <text evidence="2">The sequence shown here is derived from an EMBL/GenBank/DDBJ whole genome shotgun (WGS) entry which is preliminary data.</text>
</comment>
<dbReference type="Proteomes" id="UP000816034">
    <property type="component" value="Unassembled WGS sequence"/>
</dbReference>
<keyword evidence="3" id="KW-1185">Reference proteome</keyword>
<evidence type="ECO:0008006" key="4">
    <source>
        <dbReference type="Google" id="ProtNLM"/>
    </source>
</evidence>
<keyword evidence="1" id="KW-1133">Transmembrane helix</keyword>
<dbReference type="EMBL" id="PYSW02000043">
    <property type="protein sequence ID" value="KAG2374778.1"/>
    <property type="molecule type" value="Genomic_DNA"/>
</dbReference>
<gene>
    <name evidence="2" type="ORF">C9374_010522</name>
</gene>
<evidence type="ECO:0000313" key="3">
    <source>
        <dbReference type="Proteomes" id="UP000816034"/>
    </source>
</evidence>
<proteinExistence type="predicted"/>
<dbReference type="SUPFAM" id="SSF53474">
    <property type="entry name" value="alpha/beta-Hydrolases"/>
    <property type="match status" value="1"/>
</dbReference>
<organism evidence="2 3">
    <name type="scientific">Naegleria lovaniensis</name>
    <name type="common">Amoeba</name>
    <dbReference type="NCBI Taxonomy" id="51637"/>
    <lineage>
        <taxon>Eukaryota</taxon>
        <taxon>Discoba</taxon>
        <taxon>Heterolobosea</taxon>
        <taxon>Tetramitia</taxon>
        <taxon>Eutetramitia</taxon>
        <taxon>Vahlkampfiidae</taxon>
        <taxon>Naegleria</taxon>
    </lineage>
</organism>
<dbReference type="GeneID" id="68102976"/>
<dbReference type="RefSeq" id="XP_044543952.1">
    <property type="nucleotide sequence ID" value="XM_044686076.1"/>
</dbReference>
<evidence type="ECO:0000256" key="1">
    <source>
        <dbReference type="SAM" id="Phobius"/>
    </source>
</evidence>
<reference evidence="2 3" key="1">
    <citation type="journal article" date="2018" name="BMC Genomics">
        <title>The genome of Naegleria lovaniensis, the basis for a comparative approach to unravel pathogenicity factors of the human pathogenic amoeba N. fowleri.</title>
        <authorList>
            <person name="Liechti N."/>
            <person name="Schurch N."/>
            <person name="Bruggmann R."/>
            <person name="Wittwer M."/>
        </authorList>
    </citation>
    <scope>NUCLEOTIDE SEQUENCE [LARGE SCALE GENOMIC DNA]</scope>
    <source>
        <strain evidence="2 3">ATCC 30569</strain>
    </source>
</reference>
<accession>A0AA88KE78</accession>
<evidence type="ECO:0000313" key="2">
    <source>
        <dbReference type="EMBL" id="KAG2374778.1"/>
    </source>
</evidence>